<dbReference type="PANTHER" id="PTHR42727">
    <property type="entry name" value="PHOSPHATE TRANSPORT SYSTEM PERMEASE PROTEIN"/>
    <property type="match status" value="1"/>
</dbReference>
<keyword evidence="6" id="KW-0592">Phosphate transport</keyword>
<keyword evidence="5" id="KW-0813">Transport</keyword>
<organism evidence="8 9">
    <name type="scientific">candidate division GN15 bacterium</name>
    <dbReference type="NCBI Taxonomy" id="2072418"/>
    <lineage>
        <taxon>Bacteria</taxon>
        <taxon>candidate division GN15</taxon>
    </lineage>
</organism>
<dbReference type="InterPro" id="IPR000515">
    <property type="entry name" value="MetI-like"/>
</dbReference>
<protein>
    <recommendedName>
        <fullName evidence="6">Phosphate transport system permease protein</fullName>
    </recommendedName>
</protein>
<comment type="similarity">
    <text evidence="6">Belongs to the binding-protein-dependent transport system permease family. CysTW subfamily.</text>
</comment>
<dbReference type="Gene3D" id="1.10.3720.10">
    <property type="entry name" value="MetI-like"/>
    <property type="match status" value="1"/>
</dbReference>
<evidence type="ECO:0000256" key="1">
    <source>
        <dbReference type="ARBA" id="ARBA00004141"/>
    </source>
</evidence>
<feature type="transmembrane region" description="Helical" evidence="5">
    <location>
        <begin position="298"/>
        <end position="321"/>
    </location>
</feature>
<dbReference type="InterPro" id="IPR011864">
    <property type="entry name" value="Phosphate_PstC"/>
</dbReference>
<dbReference type="GO" id="GO:0006817">
    <property type="term" value="P:phosphate ion transport"/>
    <property type="evidence" value="ECO:0007669"/>
    <property type="project" value="UniProtKB-KW"/>
</dbReference>
<evidence type="ECO:0000313" key="9">
    <source>
        <dbReference type="Proteomes" id="UP000250918"/>
    </source>
</evidence>
<dbReference type="Proteomes" id="UP000250918">
    <property type="component" value="Unassembled WGS sequence"/>
</dbReference>
<evidence type="ECO:0000256" key="2">
    <source>
        <dbReference type="ARBA" id="ARBA00022692"/>
    </source>
</evidence>
<evidence type="ECO:0000256" key="6">
    <source>
        <dbReference type="RuleBase" id="RU363054"/>
    </source>
</evidence>
<dbReference type="NCBIfam" id="TIGR02138">
    <property type="entry name" value="phosphate_pstC"/>
    <property type="match status" value="1"/>
</dbReference>
<dbReference type="InterPro" id="IPR035906">
    <property type="entry name" value="MetI-like_sf"/>
</dbReference>
<feature type="transmembrane region" description="Helical" evidence="5">
    <location>
        <begin position="255"/>
        <end position="278"/>
    </location>
</feature>
<evidence type="ECO:0000256" key="4">
    <source>
        <dbReference type="ARBA" id="ARBA00023136"/>
    </source>
</evidence>
<feature type="transmembrane region" description="Helical" evidence="5">
    <location>
        <begin position="35"/>
        <end position="54"/>
    </location>
</feature>
<dbReference type="SUPFAM" id="SSF161098">
    <property type="entry name" value="MetI-like"/>
    <property type="match status" value="1"/>
</dbReference>
<gene>
    <name evidence="8" type="primary">pstC</name>
    <name evidence="8" type="ORF">C3F09_09670</name>
</gene>
<keyword evidence="2 5" id="KW-0812">Transmembrane</keyword>
<dbReference type="AlphaFoldDB" id="A0A855X0E2"/>
<dbReference type="PROSITE" id="PS50928">
    <property type="entry name" value="ABC_TM1"/>
    <property type="match status" value="1"/>
</dbReference>
<name>A0A855X0E2_9BACT</name>
<keyword evidence="3 5" id="KW-1133">Transmembrane helix</keyword>
<evidence type="ECO:0000256" key="3">
    <source>
        <dbReference type="ARBA" id="ARBA00022989"/>
    </source>
</evidence>
<feature type="transmembrane region" description="Helical" evidence="5">
    <location>
        <begin position="105"/>
        <end position="129"/>
    </location>
</feature>
<dbReference type="EMBL" id="PQAP01000156">
    <property type="protein sequence ID" value="PWB70039.1"/>
    <property type="molecule type" value="Genomic_DNA"/>
</dbReference>
<keyword evidence="6" id="KW-1003">Cell membrane</keyword>
<comment type="subcellular location">
    <subcellularLocation>
        <location evidence="5">Cell membrane</location>
        <topology evidence="5">Multi-pass membrane protein</topology>
    </subcellularLocation>
    <subcellularLocation>
        <location evidence="1">Membrane</location>
        <topology evidence="1">Multi-pass membrane protein</topology>
    </subcellularLocation>
</comment>
<evidence type="ECO:0000256" key="5">
    <source>
        <dbReference type="RuleBase" id="RU363032"/>
    </source>
</evidence>
<evidence type="ECO:0000313" key="8">
    <source>
        <dbReference type="EMBL" id="PWB70039.1"/>
    </source>
</evidence>
<feature type="transmembrane region" description="Helical" evidence="5">
    <location>
        <begin position="149"/>
        <end position="170"/>
    </location>
</feature>
<proteinExistence type="inferred from homology"/>
<dbReference type="PANTHER" id="PTHR42727:SF1">
    <property type="entry name" value="PHOSPHATE TRANSPORT SYSTEM PERMEASE"/>
    <property type="match status" value="1"/>
</dbReference>
<dbReference type="GO" id="GO:0005886">
    <property type="term" value="C:plasma membrane"/>
    <property type="evidence" value="ECO:0007669"/>
    <property type="project" value="UniProtKB-SubCell"/>
</dbReference>
<comment type="caution">
    <text evidence="8">The sequence shown here is derived from an EMBL/GenBank/DDBJ whole genome shotgun (WGS) entry which is preliminary data.</text>
</comment>
<accession>A0A855X0E2</accession>
<keyword evidence="4 5" id="KW-0472">Membrane</keyword>
<reference evidence="8 9" key="1">
    <citation type="journal article" date="2018" name="ISME J.">
        <title>A methanotrophic archaeon couples anaerobic oxidation of methane to Fe(III) reduction.</title>
        <authorList>
            <person name="Cai C."/>
            <person name="Leu A.O."/>
            <person name="Xie G.J."/>
            <person name="Guo J."/>
            <person name="Feng Y."/>
            <person name="Zhao J.X."/>
            <person name="Tyson G.W."/>
            <person name="Yuan Z."/>
            <person name="Hu S."/>
        </authorList>
    </citation>
    <scope>NUCLEOTIDE SEQUENCE [LARGE SCALE GENOMIC DNA]</scope>
    <source>
        <strain evidence="8">FeB_12</strain>
    </source>
</reference>
<feature type="transmembrane region" description="Helical" evidence="5">
    <location>
        <begin position="182"/>
        <end position="201"/>
    </location>
</feature>
<dbReference type="Pfam" id="PF00528">
    <property type="entry name" value="BPD_transp_1"/>
    <property type="match status" value="1"/>
</dbReference>
<sequence length="333" mass="36223">MRKLLASAWVCENDMTGYTFKKKSRLREFLGEKLIAANAFVALVAIALIFLFIFKETLPIFTNPEVQKEAGISRLLFKQQFYEGREAKWSWQPNSDVPKYSLMPLFIGTIKAALIAMLFAIPLGVGAAIYSSEFAPPRLREVIKPVIELLAGIPSVVLGFFALIVLASWLQKTFGLTYRLNALNAGIALGITVVPVIFTVAEDAMTAVPRSLRDAATALGANKWQVSFSMVLPAALPGIAAGIVLGFGRAIGETMIVLMASGNAALVSASLTDSIRTFSATIAAEMAEVVFGSPHYNVLFFIGTLLFVFTFLTNLGGDFVLSRLRERVQGRTR</sequence>
<dbReference type="GO" id="GO:0005315">
    <property type="term" value="F:phosphate transmembrane transporter activity"/>
    <property type="evidence" value="ECO:0007669"/>
    <property type="project" value="InterPro"/>
</dbReference>
<feature type="domain" description="ABC transmembrane type-1" evidence="7">
    <location>
        <begin position="106"/>
        <end position="317"/>
    </location>
</feature>
<comment type="function">
    <text evidence="6">Part of the binding-protein-dependent transport system for phosphate; probably responsible for the translocation of the substrate across the membrane.</text>
</comment>
<dbReference type="CDD" id="cd06261">
    <property type="entry name" value="TM_PBP2"/>
    <property type="match status" value="1"/>
</dbReference>
<evidence type="ECO:0000259" key="7">
    <source>
        <dbReference type="PROSITE" id="PS50928"/>
    </source>
</evidence>
<feature type="transmembrane region" description="Helical" evidence="5">
    <location>
        <begin position="228"/>
        <end position="248"/>
    </location>
</feature>